<name>A0A3D9BJU0_9FLAO</name>
<organism evidence="1 2">
    <name type="scientific">Chryseobacterium piscium</name>
    <dbReference type="NCBI Taxonomy" id="333702"/>
    <lineage>
        <taxon>Bacteria</taxon>
        <taxon>Pseudomonadati</taxon>
        <taxon>Bacteroidota</taxon>
        <taxon>Flavobacteriia</taxon>
        <taxon>Flavobacteriales</taxon>
        <taxon>Weeksellaceae</taxon>
        <taxon>Chryseobacterium group</taxon>
        <taxon>Chryseobacterium</taxon>
    </lineage>
</organism>
<dbReference type="Proteomes" id="UP000256512">
    <property type="component" value="Unassembled WGS sequence"/>
</dbReference>
<dbReference type="AlphaFoldDB" id="A0A3D9BJU0"/>
<comment type="caution">
    <text evidence="1">The sequence shown here is derived from an EMBL/GenBank/DDBJ whole genome shotgun (WGS) entry which is preliminary data.</text>
</comment>
<sequence length="64" mass="7862">MKNYYKPLLNEIEDSTKSNAFANEKYFQTFKKIFAHFAFKKRLLLKTYNHIFKQKFVNCNYKKV</sequence>
<evidence type="ECO:0000313" key="2">
    <source>
        <dbReference type="Proteomes" id="UP000256512"/>
    </source>
</evidence>
<protein>
    <submittedName>
        <fullName evidence="1">Uncharacterized protein</fullName>
    </submittedName>
</protein>
<reference evidence="1 2" key="1">
    <citation type="journal article" date="2006" name="Int. J. Syst. Evol. Microbiol.">
        <title>Chryseobacterium piscium sp. nov., isolated from fish of the South Atlantic Ocean off South Africa.</title>
        <authorList>
            <person name="de Beer H."/>
            <person name="Hugo C.J."/>
            <person name="Jooste P.J."/>
            <person name="Vancanneyt M."/>
            <person name="Coenye T."/>
            <person name="Vandamme P."/>
        </authorList>
    </citation>
    <scope>NUCLEOTIDE SEQUENCE [LARGE SCALE GENOMIC DNA]</scope>
    <source>
        <strain evidence="1 2">CCUG 51923</strain>
    </source>
</reference>
<dbReference type="EMBL" id="QNVS01000036">
    <property type="protein sequence ID" value="REC53778.1"/>
    <property type="molecule type" value="Genomic_DNA"/>
</dbReference>
<accession>A0A3D9BJU0</accession>
<gene>
    <name evidence="1" type="ORF">DRF62_12030</name>
</gene>
<evidence type="ECO:0000313" key="1">
    <source>
        <dbReference type="EMBL" id="REC53778.1"/>
    </source>
</evidence>
<keyword evidence="2" id="KW-1185">Reference proteome</keyword>
<proteinExistence type="predicted"/>